<dbReference type="SMART" id="SM00448">
    <property type="entry name" value="REC"/>
    <property type="match status" value="1"/>
</dbReference>
<dbReference type="InterPro" id="IPR050595">
    <property type="entry name" value="Bact_response_regulator"/>
</dbReference>
<dbReference type="RefSeq" id="WP_018080694.1">
    <property type="nucleotide sequence ID" value="NZ_AQWM01000002.1"/>
</dbReference>
<keyword evidence="1 2" id="KW-0597">Phosphoprotein</keyword>
<dbReference type="CDD" id="cd17580">
    <property type="entry name" value="REC_2_DhkD-like"/>
    <property type="match status" value="1"/>
</dbReference>
<evidence type="ECO:0000256" key="1">
    <source>
        <dbReference type="ARBA" id="ARBA00022553"/>
    </source>
</evidence>
<comment type="caution">
    <text evidence="4">The sequence shown here is derived from an EMBL/GenBank/DDBJ whole genome shotgun (WGS) entry which is preliminary data.</text>
</comment>
<sequence length="146" mass="16150">MLPVPDSKLASKPAALPLRVLVVDDNEASAMTLHWAVELLGDDVRSCYDGKSALKLAADFKPDVVLLDIGMPRMDGIEVCARLRAMPDLAHVKIIAQTGWGDDEMRQRTKEAGFDLHLVKPVNMHVMEDMLWLLRLGASKRPEHAA</sequence>
<dbReference type="Gene3D" id="3.40.50.2300">
    <property type="match status" value="1"/>
</dbReference>
<keyword evidence="5" id="KW-1185">Reference proteome</keyword>
<dbReference type="InterPro" id="IPR001789">
    <property type="entry name" value="Sig_transdc_resp-reg_receiver"/>
</dbReference>
<dbReference type="GO" id="GO:0000160">
    <property type="term" value="P:phosphorelay signal transduction system"/>
    <property type="evidence" value="ECO:0007669"/>
    <property type="project" value="InterPro"/>
</dbReference>
<evidence type="ECO:0000313" key="4">
    <source>
        <dbReference type="EMBL" id="ESQ91611.1"/>
    </source>
</evidence>
<organism evidence="4 5">
    <name type="scientific">Asticcacaulis benevestitus DSM 16100 = ATCC BAA-896</name>
    <dbReference type="NCBI Taxonomy" id="1121022"/>
    <lineage>
        <taxon>Bacteria</taxon>
        <taxon>Pseudomonadati</taxon>
        <taxon>Pseudomonadota</taxon>
        <taxon>Alphaproteobacteria</taxon>
        <taxon>Caulobacterales</taxon>
        <taxon>Caulobacteraceae</taxon>
        <taxon>Asticcacaulis</taxon>
    </lineage>
</organism>
<dbReference type="SUPFAM" id="SSF52172">
    <property type="entry name" value="CheY-like"/>
    <property type="match status" value="1"/>
</dbReference>
<evidence type="ECO:0000313" key="5">
    <source>
        <dbReference type="Proteomes" id="UP000017837"/>
    </source>
</evidence>
<accession>V4PTH6</accession>
<dbReference type="EMBL" id="AWGB01000016">
    <property type="protein sequence ID" value="ESQ91611.1"/>
    <property type="molecule type" value="Genomic_DNA"/>
</dbReference>
<feature type="modified residue" description="4-aspartylphosphate" evidence="2">
    <location>
        <position position="68"/>
    </location>
</feature>
<dbReference type="InterPro" id="IPR011006">
    <property type="entry name" value="CheY-like_superfamily"/>
</dbReference>
<dbReference type="PANTHER" id="PTHR44591">
    <property type="entry name" value="STRESS RESPONSE REGULATOR PROTEIN 1"/>
    <property type="match status" value="1"/>
</dbReference>
<feature type="domain" description="Response regulatory" evidence="3">
    <location>
        <begin position="19"/>
        <end position="135"/>
    </location>
</feature>
<proteinExistence type="predicted"/>
<dbReference type="Pfam" id="PF00072">
    <property type="entry name" value="Response_reg"/>
    <property type="match status" value="1"/>
</dbReference>
<reference evidence="4 5" key="1">
    <citation type="journal article" date="2014" name="Nature">
        <title>Sequential evolution of bacterial morphology by co-option of a developmental regulator.</title>
        <authorList>
            <person name="Jiang C."/>
            <person name="Brown P.J."/>
            <person name="Ducret A."/>
            <person name="Brun Y.V."/>
        </authorList>
    </citation>
    <scope>NUCLEOTIDE SEQUENCE [LARGE SCALE GENOMIC DNA]</scope>
    <source>
        <strain evidence="4 5">DSM 16100</strain>
    </source>
</reference>
<dbReference type="PROSITE" id="PS50110">
    <property type="entry name" value="RESPONSE_REGULATORY"/>
    <property type="match status" value="1"/>
</dbReference>
<name>V4PTH6_9CAUL</name>
<dbReference type="Proteomes" id="UP000017837">
    <property type="component" value="Unassembled WGS sequence"/>
</dbReference>
<dbReference type="PATRIC" id="fig|1121022.4.peg.1972"/>
<dbReference type="AlphaFoldDB" id="V4PTH6"/>
<dbReference type="STRING" id="1121022.GCA_000376105_01026"/>
<evidence type="ECO:0000256" key="2">
    <source>
        <dbReference type="PROSITE-ProRule" id="PRU00169"/>
    </source>
</evidence>
<dbReference type="PANTHER" id="PTHR44591:SF3">
    <property type="entry name" value="RESPONSE REGULATORY DOMAIN-CONTAINING PROTEIN"/>
    <property type="match status" value="1"/>
</dbReference>
<gene>
    <name evidence="4" type="ORF">ABENE_09760</name>
</gene>
<protein>
    <recommendedName>
        <fullName evidence="3">Response regulatory domain-containing protein</fullName>
    </recommendedName>
</protein>
<dbReference type="eggNOG" id="COG3706">
    <property type="taxonomic scope" value="Bacteria"/>
</dbReference>
<evidence type="ECO:0000259" key="3">
    <source>
        <dbReference type="PROSITE" id="PS50110"/>
    </source>
</evidence>
<dbReference type="OrthoDB" id="5292887at2"/>